<evidence type="ECO:0000313" key="2">
    <source>
        <dbReference type="EMBL" id="KAK0482958.1"/>
    </source>
</evidence>
<evidence type="ECO:0000313" key="3">
    <source>
        <dbReference type="Proteomes" id="UP001175228"/>
    </source>
</evidence>
<dbReference type="AlphaFoldDB" id="A0AA39PEV7"/>
<feature type="signal peptide" evidence="1">
    <location>
        <begin position="1"/>
        <end position="21"/>
    </location>
</feature>
<reference evidence="2" key="1">
    <citation type="submission" date="2023-06" db="EMBL/GenBank/DDBJ databases">
        <authorList>
            <consortium name="Lawrence Berkeley National Laboratory"/>
            <person name="Ahrendt S."/>
            <person name="Sahu N."/>
            <person name="Indic B."/>
            <person name="Wong-Bajracharya J."/>
            <person name="Merenyi Z."/>
            <person name="Ke H.-M."/>
            <person name="Monk M."/>
            <person name="Kocsube S."/>
            <person name="Drula E."/>
            <person name="Lipzen A."/>
            <person name="Balint B."/>
            <person name="Henrissat B."/>
            <person name="Andreopoulos B."/>
            <person name="Martin F.M."/>
            <person name="Harder C.B."/>
            <person name="Rigling D."/>
            <person name="Ford K.L."/>
            <person name="Foster G.D."/>
            <person name="Pangilinan J."/>
            <person name="Papanicolaou A."/>
            <person name="Barry K."/>
            <person name="LaButti K."/>
            <person name="Viragh M."/>
            <person name="Koriabine M."/>
            <person name="Yan M."/>
            <person name="Riley R."/>
            <person name="Champramary S."/>
            <person name="Plett K.L."/>
            <person name="Tsai I.J."/>
            <person name="Slot J."/>
            <person name="Sipos G."/>
            <person name="Plett J."/>
            <person name="Nagy L.G."/>
            <person name="Grigoriev I.V."/>
        </authorList>
    </citation>
    <scope>NUCLEOTIDE SEQUENCE</scope>
    <source>
        <strain evidence="2">HWK02</strain>
    </source>
</reference>
<sequence length="235" mass="26416">MSGRAMAFPMPCAVLVTTAMSSDMGDNMGNDVEDERGTGEQACPRPLWCQVRPLALGTTRFWEKRPQVKAQDNAMDSVQTRWMAQSTLTSNSFQSCFCVFIIGGIYCYRDPTCVRAHPQPSFAELSLASAMYMPSYLRHRKILSKFGVSMVESMKLAGEARPSDIAWDKATIRVLPSFEFNLPLEPFPRKWLAMLMILRRLLESQFHIRVAGAVSRSSTSVELRKMGLEALHPIL</sequence>
<protein>
    <recommendedName>
        <fullName evidence="4">C3H1-type domain-containing protein</fullName>
    </recommendedName>
</protein>
<dbReference type="EMBL" id="JAUEPU010000062">
    <property type="protein sequence ID" value="KAK0482958.1"/>
    <property type="molecule type" value="Genomic_DNA"/>
</dbReference>
<evidence type="ECO:0000256" key="1">
    <source>
        <dbReference type="SAM" id="SignalP"/>
    </source>
</evidence>
<accession>A0AA39PEV7</accession>
<dbReference type="Proteomes" id="UP001175228">
    <property type="component" value="Unassembled WGS sequence"/>
</dbReference>
<gene>
    <name evidence="2" type="ORF">EDD18DRAFT_1336437</name>
</gene>
<proteinExistence type="predicted"/>
<keyword evidence="3" id="KW-1185">Reference proteome</keyword>
<feature type="chain" id="PRO_5041457286" description="C3H1-type domain-containing protein" evidence="1">
    <location>
        <begin position="22"/>
        <end position="235"/>
    </location>
</feature>
<name>A0AA39PEV7_9AGAR</name>
<evidence type="ECO:0008006" key="4">
    <source>
        <dbReference type="Google" id="ProtNLM"/>
    </source>
</evidence>
<organism evidence="2 3">
    <name type="scientific">Armillaria luteobubalina</name>
    <dbReference type="NCBI Taxonomy" id="153913"/>
    <lineage>
        <taxon>Eukaryota</taxon>
        <taxon>Fungi</taxon>
        <taxon>Dikarya</taxon>
        <taxon>Basidiomycota</taxon>
        <taxon>Agaricomycotina</taxon>
        <taxon>Agaricomycetes</taxon>
        <taxon>Agaricomycetidae</taxon>
        <taxon>Agaricales</taxon>
        <taxon>Marasmiineae</taxon>
        <taxon>Physalacriaceae</taxon>
        <taxon>Armillaria</taxon>
    </lineage>
</organism>
<keyword evidence="1" id="KW-0732">Signal</keyword>
<comment type="caution">
    <text evidence="2">The sequence shown here is derived from an EMBL/GenBank/DDBJ whole genome shotgun (WGS) entry which is preliminary data.</text>
</comment>